<accession>A0A0F6NYA5</accession>
<reference evidence="2 3" key="1">
    <citation type="submission" date="2014-10" db="EMBL/GenBank/DDBJ databases">
        <title>Prtoeus mirabilis bacteriophage PM 85.</title>
        <authorList>
            <person name="Shedko E.D."/>
            <person name="Morozova V.V."/>
            <person name="Tupikin A.E."/>
            <person name="Kabilov M.R."/>
            <person name="Kurilshikov A.M."/>
            <person name="Babkin I.V."/>
            <person name="Tikunova N.V."/>
        </authorList>
    </citation>
    <scope>NUCLEOTIDE SEQUENCE [LARGE SCALE GENOMIC DNA]</scope>
</reference>
<evidence type="ECO:0000256" key="1">
    <source>
        <dbReference type="SAM" id="MobiDB-lite"/>
    </source>
</evidence>
<gene>
    <name evidence="2" type="ORF">PM85_0013</name>
</gene>
<protein>
    <submittedName>
        <fullName evidence="2">Putative scaffolding protein</fullName>
    </submittedName>
</protein>
<dbReference type="GeneID" id="24724479"/>
<dbReference type="OrthoDB" id="7909at10239"/>
<dbReference type="RefSeq" id="YP_009152045.1">
    <property type="nucleotide sequence ID" value="NC_027379.1"/>
</dbReference>
<feature type="compositionally biased region" description="Low complexity" evidence="1">
    <location>
        <begin position="8"/>
        <end position="20"/>
    </location>
</feature>
<feature type="compositionally biased region" description="Low complexity" evidence="1">
    <location>
        <begin position="30"/>
        <end position="42"/>
    </location>
</feature>
<name>A0A0F6NYA5_9CAUD</name>
<feature type="region of interest" description="Disordered" evidence="1">
    <location>
        <begin position="228"/>
        <end position="252"/>
    </location>
</feature>
<evidence type="ECO:0000313" key="3">
    <source>
        <dbReference type="Proteomes" id="UP000204171"/>
    </source>
</evidence>
<organism evidence="2 3">
    <name type="scientific">Proteus phage PM 85</name>
    <dbReference type="NCBI Taxonomy" id="1560283"/>
    <lineage>
        <taxon>Viruses</taxon>
        <taxon>Duplodnaviria</taxon>
        <taxon>Heunggongvirae</taxon>
        <taxon>Uroviricota</taxon>
        <taxon>Caudoviricetes</taxon>
        <taxon>Autographivirales</taxon>
        <taxon>Autosignataviridae</taxon>
        <taxon>Molineuxvirinae</taxon>
        <taxon>Acadevirus</taxon>
        <taxon>Acadevirus PM85</taxon>
    </lineage>
</organism>
<dbReference type="EMBL" id="KM819695">
    <property type="protein sequence ID" value="AIW03121.1"/>
    <property type="molecule type" value="Genomic_DNA"/>
</dbReference>
<evidence type="ECO:0000313" key="2">
    <source>
        <dbReference type="EMBL" id="AIW03121.1"/>
    </source>
</evidence>
<feature type="region of interest" description="Disordered" evidence="1">
    <location>
        <begin position="1"/>
        <end position="78"/>
    </location>
</feature>
<proteinExistence type="predicted"/>
<dbReference type="Proteomes" id="UP000204171">
    <property type="component" value="Segment"/>
</dbReference>
<keyword evidence="3" id="KW-1185">Reference proteome</keyword>
<sequence>MAFEIVDTETTQDTSTTTEVDTQEVKDVNNNDNTDTGSTDDVQGNPAPEGDENSGGEDTGGNGQDDKQEPQGTEDSTYYFGGNEVEIEIPQDVEESLKEKGIDAKELVAELYSKDGDFSLSDETKQKLYDAFGKFAVDAYLSGLKAQNEMFFMNEATKAKEMEQANAQRFNDIAKEVGGDEGWTRLEEFALSTLSNEELTAFNAVMDSGNQYLQMYAVRELEARRKQAQGDDKVELVQGTPASDEGDNSPLSAQEYIREVAQIGSKFRGDRKGAAEYQAKLDARRRAGMARGL</sequence>
<dbReference type="KEGG" id="vg:24724479"/>